<keyword evidence="2" id="KW-0536">Nodulation</keyword>
<dbReference type="Gene3D" id="3.40.190.10">
    <property type="entry name" value="Periplasmic binding protein-like II"/>
    <property type="match status" value="2"/>
</dbReference>
<evidence type="ECO:0000256" key="5">
    <source>
        <dbReference type="ARBA" id="ARBA00023163"/>
    </source>
</evidence>
<dbReference type="InterPro" id="IPR000847">
    <property type="entry name" value="LysR_HTH_N"/>
</dbReference>
<organism evidence="7 8">
    <name type="scientific">Shinella oryzae</name>
    <dbReference type="NCBI Taxonomy" id="2871820"/>
    <lineage>
        <taxon>Bacteria</taxon>
        <taxon>Pseudomonadati</taxon>
        <taxon>Pseudomonadota</taxon>
        <taxon>Alphaproteobacteria</taxon>
        <taxon>Hyphomicrobiales</taxon>
        <taxon>Rhizobiaceae</taxon>
        <taxon>Shinella</taxon>
    </lineage>
</organism>
<evidence type="ECO:0000259" key="6">
    <source>
        <dbReference type="PROSITE" id="PS50931"/>
    </source>
</evidence>
<gene>
    <name evidence="7" type="ORF">Q9315_22510</name>
</gene>
<name>A0ABY9KDL5_9HYPH</name>
<evidence type="ECO:0000313" key="7">
    <source>
        <dbReference type="EMBL" id="WLS04956.1"/>
    </source>
</evidence>
<dbReference type="PANTHER" id="PTHR30118:SF15">
    <property type="entry name" value="TRANSCRIPTIONAL REGULATORY PROTEIN"/>
    <property type="match status" value="1"/>
</dbReference>
<dbReference type="InterPro" id="IPR050389">
    <property type="entry name" value="LysR-type_TF"/>
</dbReference>
<geneLocation type="plasmid" evidence="7 8">
    <name>unnamed1</name>
</geneLocation>
<keyword evidence="8" id="KW-1185">Reference proteome</keyword>
<evidence type="ECO:0000256" key="3">
    <source>
        <dbReference type="ARBA" id="ARBA00023015"/>
    </source>
</evidence>
<comment type="similarity">
    <text evidence="1">Belongs to the LysR transcriptional regulatory family.</text>
</comment>
<feature type="domain" description="HTH lysR-type" evidence="6">
    <location>
        <begin position="4"/>
        <end position="61"/>
    </location>
</feature>
<accession>A0ABY9KDL5</accession>
<dbReference type="InterPro" id="IPR036390">
    <property type="entry name" value="WH_DNA-bd_sf"/>
</dbReference>
<keyword evidence="3" id="KW-0805">Transcription regulation</keyword>
<dbReference type="SUPFAM" id="SSF46785">
    <property type="entry name" value="Winged helix' DNA-binding domain"/>
    <property type="match status" value="1"/>
</dbReference>
<keyword evidence="4" id="KW-0238">DNA-binding</keyword>
<proteinExistence type="inferred from homology"/>
<dbReference type="EMBL" id="CP132315">
    <property type="protein sequence ID" value="WLS04956.1"/>
    <property type="molecule type" value="Genomic_DNA"/>
</dbReference>
<evidence type="ECO:0000313" key="8">
    <source>
        <dbReference type="Proteomes" id="UP001225788"/>
    </source>
</evidence>
<keyword evidence="5" id="KW-0804">Transcription</keyword>
<dbReference type="Gene3D" id="1.10.10.10">
    <property type="entry name" value="Winged helix-like DNA-binding domain superfamily/Winged helix DNA-binding domain"/>
    <property type="match status" value="1"/>
</dbReference>
<evidence type="ECO:0000256" key="4">
    <source>
        <dbReference type="ARBA" id="ARBA00023125"/>
    </source>
</evidence>
<dbReference type="PANTHER" id="PTHR30118">
    <property type="entry name" value="HTH-TYPE TRANSCRIPTIONAL REGULATOR LEUO-RELATED"/>
    <property type="match status" value="1"/>
</dbReference>
<dbReference type="Proteomes" id="UP001225788">
    <property type="component" value="Plasmid unnamed1"/>
</dbReference>
<reference evidence="7 8" key="1">
    <citation type="submission" date="2023-08" db="EMBL/GenBank/DDBJ databases">
        <title>Pathogen: clinical or host-associated sample.</title>
        <authorList>
            <person name="Hergert J."/>
            <person name="Casey R."/>
            <person name="Wagner J."/>
            <person name="Young E.L."/>
            <person name="Oakeson K.F."/>
        </authorList>
    </citation>
    <scope>NUCLEOTIDE SEQUENCE [LARGE SCALE GENOMIC DNA]</scope>
    <source>
        <strain evidence="7 8">UPHL-collab-2</strain>
        <plasmid evidence="7 8">unnamed1</plasmid>
    </source>
</reference>
<dbReference type="SUPFAM" id="SSF53850">
    <property type="entry name" value="Periplasmic binding protein-like II"/>
    <property type="match status" value="1"/>
</dbReference>
<evidence type="ECO:0000256" key="1">
    <source>
        <dbReference type="ARBA" id="ARBA00009437"/>
    </source>
</evidence>
<sequence>MPAYDLNLLVALPALLPEESVAGPARRLRVSEWAMSRTLSRIRETFSDAILVRAGRSLVPTPRAIELRERVSLLIEKTQAMLHDPFTFDPPVLQRTFTIRANEGFVLQFGGGLLQKIAVEAPKVGLGFTVKTEKDVRALREAQIDLNIGVLSHAGPEIRMLTLLHDRFVDVTRLDHQLTSGEV</sequence>
<dbReference type="InterPro" id="IPR036388">
    <property type="entry name" value="WH-like_DNA-bd_sf"/>
</dbReference>
<evidence type="ECO:0000256" key="2">
    <source>
        <dbReference type="ARBA" id="ARBA00022458"/>
    </source>
</evidence>
<protein>
    <submittedName>
        <fullName evidence="7">LysR family transcriptional regulator</fullName>
    </submittedName>
</protein>
<dbReference type="PROSITE" id="PS50931">
    <property type="entry name" value="HTH_LYSR"/>
    <property type="match status" value="1"/>
</dbReference>
<dbReference type="Pfam" id="PF00126">
    <property type="entry name" value="HTH_1"/>
    <property type="match status" value="1"/>
</dbReference>
<keyword evidence="7" id="KW-0614">Plasmid</keyword>
<dbReference type="RefSeq" id="WP_306161345.1">
    <property type="nucleotide sequence ID" value="NZ_CP132315.1"/>
</dbReference>